<organism evidence="1 2">
    <name type="scientific">Dictyobacter aurantiacus</name>
    <dbReference type="NCBI Taxonomy" id="1936993"/>
    <lineage>
        <taxon>Bacteria</taxon>
        <taxon>Bacillati</taxon>
        <taxon>Chloroflexota</taxon>
        <taxon>Ktedonobacteria</taxon>
        <taxon>Ktedonobacterales</taxon>
        <taxon>Dictyobacteraceae</taxon>
        <taxon>Dictyobacter</taxon>
    </lineage>
</organism>
<dbReference type="AlphaFoldDB" id="A0A401ZD57"/>
<keyword evidence="2" id="KW-1185">Reference proteome</keyword>
<proteinExistence type="predicted"/>
<name>A0A401ZD57_9CHLR</name>
<reference evidence="2" key="1">
    <citation type="submission" date="2018-12" db="EMBL/GenBank/DDBJ databases">
        <title>Tengunoibacter tsumagoiensis gen. nov., sp. nov., Dictyobacter kobayashii sp. nov., D. alpinus sp. nov., and D. joshuensis sp. nov. and description of Dictyobacteraceae fam. nov. within the order Ktedonobacterales isolated from Tengu-no-mugimeshi.</title>
        <authorList>
            <person name="Wang C.M."/>
            <person name="Zheng Y."/>
            <person name="Sakai Y."/>
            <person name="Toyoda A."/>
            <person name="Minakuchi Y."/>
            <person name="Abe K."/>
            <person name="Yokota A."/>
            <person name="Yabe S."/>
        </authorList>
    </citation>
    <scope>NUCLEOTIDE SEQUENCE [LARGE SCALE GENOMIC DNA]</scope>
    <source>
        <strain evidence="2">S-27</strain>
    </source>
</reference>
<comment type="caution">
    <text evidence="1">The sequence shown here is derived from an EMBL/GenBank/DDBJ whole genome shotgun (WGS) entry which is preliminary data.</text>
</comment>
<accession>A0A401ZD57</accession>
<dbReference type="EMBL" id="BIFQ01000001">
    <property type="protein sequence ID" value="GCE04779.1"/>
    <property type="molecule type" value="Genomic_DNA"/>
</dbReference>
<dbReference type="OrthoDB" id="163990at2"/>
<dbReference type="Proteomes" id="UP000287224">
    <property type="component" value="Unassembled WGS sequence"/>
</dbReference>
<evidence type="ECO:0000313" key="1">
    <source>
        <dbReference type="EMBL" id="GCE04779.1"/>
    </source>
</evidence>
<protein>
    <recommendedName>
        <fullName evidence="3">DUF488 domain-containing protein</fullName>
    </recommendedName>
</protein>
<sequence length="184" mass="21440">MTGSLATFGYTDTRTLHELQWAMRVNPYAVIIDTRLVPYCSWSSTWQRQSLEVDWGQRYIWRGGWLGNVNHADPKKSIQLAHKQQGIAWLVRQLERGLTLILLCGCQQYERCHRKVIYDLVKVQLGARLHDFQLGQPVLTPQGPGIIDPTIPLDVHRARNRYAVHFPRYHPQRHFFPDELSPIC</sequence>
<evidence type="ECO:0000313" key="2">
    <source>
        <dbReference type="Proteomes" id="UP000287224"/>
    </source>
</evidence>
<dbReference type="RefSeq" id="WP_126595892.1">
    <property type="nucleotide sequence ID" value="NZ_BIFQ01000001.1"/>
</dbReference>
<dbReference type="Pfam" id="PF04343">
    <property type="entry name" value="DUF488"/>
    <property type="match status" value="1"/>
</dbReference>
<gene>
    <name evidence="1" type="ORF">KDAU_21080</name>
</gene>
<dbReference type="InterPro" id="IPR007438">
    <property type="entry name" value="DUF488"/>
</dbReference>
<evidence type="ECO:0008006" key="3">
    <source>
        <dbReference type="Google" id="ProtNLM"/>
    </source>
</evidence>